<dbReference type="InterPro" id="IPR029035">
    <property type="entry name" value="DHS-like_NAD/FAD-binding_dom"/>
</dbReference>
<dbReference type="AlphaFoldDB" id="A0A932M0N5"/>
<dbReference type="PANTHER" id="PTHR18968">
    <property type="entry name" value="THIAMINE PYROPHOSPHATE ENZYMES"/>
    <property type="match status" value="1"/>
</dbReference>
<dbReference type="Proteomes" id="UP000741360">
    <property type="component" value="Unassembled WGS sequence"/>
</dbReference>
<dbReference type="GO" id="GO:0050660">
    <property type="term" value="F:flavin adenine dinucleotide binding"/>
    <property type="evidence" value="ECO:0007669"/>
    <property type="project" value="TreeGrafter"/>
</dbReference>
<reference evidence="7" key="1">
    <citation type="submission" date="2020-07" db="EMBL/GenBank/DDBJ databases">
        <title>Huge and variable diversity of episymbiotic CPR bacteria and DPANN archaea in groundwater ecosystems.</title>
        <authorList>
            <person name="He C.Y."/>
            <person name="Keren R."/>
            <person name="Whittaker M."/>
            <person name="Farag I.F."/>
            <person name="Doudna J."/>
            <person name="Cate J.H.D."/>
            <person name="Banfield J.F."/>
        </authorList>
    </citation>
    <scope>NUCLEOTIDE SEQUENCE</scope>
    <source>
        <strain evidence="7">NC_groundwater_717_Ag_S-0.2um_59_8</strain>
    </source>
</reference>
<feature type="domain" description="Thiamine pyrophosphate enzyme TPP-binding" evidence="5">
    <location>
        <begin position="388"/>
        <end position="527"/>
    </location>
</feature>
<dbReference type="GO" id="GO:0030976">
    <property type="term" value="F:thiamine pyrophosphate binding"/>
    <property type="evidence" value="ECO:0007669"/>
    <property type="project" value="InterPro"/>
</dbReference>
<dbReference type="CDD" id="cd07035">
    <property type="entry name" value="TPP_PYR_POX_like"/>
    <property type="match status" value="1"/>
</dbReference>
<accession>A0A932M0N5</accession>
<dbReference type="GO" id="GO:0009099">
    <property type="term" value="P:L-valine biosynthetic process"/>
    <property type="evidence" value="ECO:0007669"/>
    <property type="project" value="TreeGrafter"/>
</dbReference>
<evidence type="ECO:0000256" key="1">
    <source>
        <dbReference type="ARBA" id="ARBA00007812"/>
    </source>
</evidence>
<evidence type="ECO:0000259" key="6">
    <source>
        <dbReference type="Pfam" id="PF02776"/>
    </source>
</evidence>
<dbReference type="SUPFAM" id="SSF52467">
    <property type="entry name" value="DHS-like NAD/FAD-binding domain"/>
    <property type="match status" value="1"/>
</dbReference>
<evidence type="ECO:0000259" key="4">
    <source>
        <dbReference type="Pfam" id="PF00205"/>
    </source>
</evidence>
<evidence type="ECO:0000256" key="3">
    <source>
        <dbReference type="RuleBase" id="RU362132"/>
    </source>
</evidence>
<dbReference type="InterPro" id="IPR011766">
    <property type="entry name" value="TPP_enzyme_TPP-bd"/>
</dbReference>
<dbReference type="GO" id="GO:0003984">
    <property type="term" value="F:acetolactate synthase activity"/>
    <property type="evidence" value="ECO:0007669"/>
    <property type="project" value="TreeGrafter"/>
</dbReference>
<dbReference type="InterPro" id="IPR029061">
    <property type="entry name" value="THDP-binding"/>
</dbReference>
<evidence type="ECO:0000256" key="2">
    <source>
        <dbReference type="ARBA" id="ARBA00023052"/>
    </source>
</evidence>
<keyword evidence="2 3" id="KW-0786">Thiamine pyrophosphate</keyword>
<dbReference type="EMBL" id="JACPSX010000160">
    <property type="protein sequence ID" value="MBI3015037.1"/>
    <property type="molecule type" value="Genomic_DNA"/>
</dbReference>
<dbReference type="SUPFAM" id="SSF52518">
    <property type="entry name" value="Thiamin diphosphate-binding fold (THDP-binding)"/>
    <property type="match status" value="2"/>
</dbReference>
<comment type="caution">
    <text evidence="7">The sequence shown here is derived from an EMBL/GenBank/DDBJ whole genome shotgun (WGS) entry which is preliminary data.</text>
</comment>
<dbReference type="PANTHER" id="PTHR18968:SF13">
    <property type="entry name" value="ACETOLACTATE SYNTHASE CATALYTIC SUBUNIT, MITOCHONDRIAL"/>
    <property type="match status" value="1"/>
</dbReference>
<dbReference type="GO" id="GO:0009097">
    <property type="term" value="P:isoleucine biosynthetic process"/>
    <property type="evidence" value="ECO:0007669"/>
    <property type="project" value="TreeGrafter"/>
</dbReference>
<feature type="domain" description="Thiamine pyrophosphate enzyme central" evidence="4">
    <location>
        <begin position="190"/>
        <end position="315"/>
    </location>
</feature>
<dbReference type="Pfam" id="PF02776">
    <property type="entry name" value="TPP_enzyme_N"/>
    <property type="match status" value="1"/>
</dbReference>
<organism evidence="7 8">
    <name type="scientific">Tectimicrobiota bacterium</name>
    <dbReference type="NCBI Taxonomy" id="2528274"/>
    <lineage>
        <taxon>Bacteria</taxon>
        <taxon>Pseudomonadati</taxon>
        <taxon>Nitrospinota/Tectimicrobiota group</taxon>
        <taxon>Candidatus Tectimicrobiota</taxon>
    </lineage>
</organism>
<dbReference type="InterPro" id="IPR012001">
    <property type="entry name" value="Thiamin_PyroP_enz_TPP-bd_dom"/>
</dbReference>
<name>A0A932M0N5_UNCTE</name>
<dbReference type="GO" id="GO:0000287">
    <property type="term" value="F:magnesium ion binding"/>
    <property type="evidence" value="ECO:0007669"/>
    <property type="project" value="InterPro"/>
</dbReference>
<evidence type="ECO:0000259" key="5">
    <source>
        <dbReference type="Pfam" id="PF02775"/>
    </source>
</evidence>
<dbReference type="CDD" id="cd00568">
    <property type="entry name" value="TPP_enzymes"/>
    <property type="match status" value="1"/>
</dbReference>
<dbReference type="GO" id="GO:0005948">
    <property type="term" value="C:acetolactate synthase complex"/>
    <property type="evidence" value="ECO:0007669"/>
    <property type="project" value="TreeGrafter"/>
</dbReference>
<comment type="similarity">
    <text evidence="1 3">Belongs to the TPP enzyme family.</text>
</comment>
<dbReference type="FunFam" id="3.40.50.970:FF:000007">
    <property type="entry name" value="Acetolactate synthase"/>
    <property type="match status" value="1"/>
</dbReference>
<dbReference type="Gene3D" id="3.40.50.970">
    <property type="match status" value="2"/>
</dbReference>
<feature type="domain" description="Thiamine pyrophosphate enzyme N-terminal TPP-binding" evidence="6">
    <location>
        <begin position="4"/>
        <end position="119"/>
    </location>
</feature>
<evidence type="ECO:0000313" key="7">
    <source>
        <dbReference type="EMBL" id="MBI3015037.1"/>
    </source>
</evidence>
<protein>
    <submittedName>
        <fullName evidence="7">Thiamine pyrophosphate-binding protein</fullName>
    </submittedName>
</protein>
<gene>
    <name evidence="7" type="ORF">HYY65_08285</name>
</gene>
<proteinExistence type="inferred from homology"/>
<dbReference type="InterPro" id="IPR045229">
    <property type="entry name" value="TPP_enz"/>
</dbReference>
<evidence type="ECO:0000313" key="8">
    <source>
        <dbReference type="Proteomes" id="UP000741360"/>
    </source>
</evidence>
<dbReference type="Gene3D" id="3.40.50.1220">
    <property type="entry name" value="TPP-binding domain"/>
    <property type="match status" value="1"/>
</dbReference>
<dbReference type="InterPro" id="IPR012000">
    <property type="entry name" value="Thiamin_PyroP_enz_cen_dom"/>
</dbReference>
<dbReference type="Pfam" id="PF00205">
    <property type="entry name" value="TPP_enzyme_M"/>
    <property type="match status" value="1"/>
</dbReference>
<dbReference type="Pfam" id="PF02775">
    <property type="entry name" value="TPP_enzyme_C"/>
    <property type="match status" value="1"/>
</dbReference>
<sequence>MPSGAQLFVECLKALGVTHVFSLPGTGIMILLEALEHAPEIRCITVRHEQLASHMADGYARTSGKPGVVLASRGPGAANTLVGLTCAYPACSPVVVIAGQTPTRWLGREAFEEFDLVAMFRPVTKHAFQAQRASTFPEVLRRAFWEASSGRPGPTFLSVPSDLFQEEVEASISPVPLSIPPRLRPDPGPITRALDLLLEARFPVMLLGGGVNISGAASEAVTLAERLGLAVVPSSEPDVFPTHHPLFVNDRQVVKEADVVLAVGCRFSELGTFGWTLLPGNARLIHIDIDPFQIDKVYTAEVGIIADAKAALTDLLEAVSAARLQAAASQRIEERRNQVRMRHEDFQRRRWPKEGWDSGPITPWRFLRDLQEVLPGDALIASNAATLGHWLNRCYDFGTPGTLLYSVGGATGFGLPAAAGAKLALPERTVVCLCGDGAFTMVEGTLSTLVHDRIPLFTMVWNNSAFLQTALHVPTVSGNYLKNPDFVTIARAYGISGRRVEHPGQIKEALVWGLKETREGRPSVVEVIATSDLNEATPARYFRLGRGGGN</sequence>